<accession>A0A1G6R9X2</accession>
<dbReference type="Pfam" id="PF26604">
    <property type="entry name" value="CBU_0592"/>
    <property type="match status" value="1"/>
</dbReference>
<evidence type="ECO:0000313" key="4">
    <source>
        <dbReference type="Proteomes" id="UP000198949"/>
    </source>
</evidence>
<feature type="transmembrane region" description="Helical" evidence="1">
    <location>
        <begin position="60"/>
        <end position="77"/>
    </location>
</feature>
<dbReference type="InterPro" id="IPR058058">
    <property type="entry name" value="CBU_0592-like"/>
</dbReference>
<keyword evidence="1" id="KW-1133">Transmembrane helix</keyword>
<dbReference type="EMBL" id="FNAD01000001">
    <property type="protein sequence ID" value="SDD01422.1"/>
    <property type="molecule type" value="Genomic_DNA"/>
</dbReference>
<organism evidence="3 4">
    <name type="scientific">Glycomyces harbinensis</name>
    <dbReference type="NCBI Taxonomy" id="58114"/>
    <lineage>
        <taxon>Bacteria</taxon>
        <taxon>Bacillati</taxon>
        <taxon>Actinomycetota</taxon>
        <taxon>Actinomycetes</taxon>
        <taxon>Glycomycetales</taxon>
        <taxon>Glycomycetaceae</taxon>
        <taxon>Glycomyces</taxon>
    </lineage>
</organism>
<dbReference type="AlphaFoldDB" id="A0A1G6R9X2"/>
<sequence>MHDFDIRIVFQICGAVLAITNYLLVQTHRIKATSPVSLGVVLTACSILLTSAIIGRDWGLILLEGTWLVMGSVTIAVRQRSAARRAVLEREALASAVPVRVVAAERAVSGRVVSEAAFVETVALERPVARELELAAAA</sequence>
<keyword evidence="1" id="KW-0812">Transmembrane</keyword>
<dbReference type="RefSeq" id="WP_091027498.1">
    <property type="nucleotide sequence ID" value="NZ_FNAD01000001.1"/>
</dbReference>
<gene>
    <name evidence="3" type="ORF">SAMN05216270_101385</name>
</gene>
<evidence type="ECO:0000313" key="3">
    <source>
        <dbReference type="EMBL" id="SDD01422.1"/>
    </source>
</evidence>
<reference evidence="4" key="1">
    <citation type="submission" date="2016-10" db="EMBL/GenBank/DDBJ databases">
        <authorList>
            <person name="Varghese N."/>
            <person name="Submissions S."/>
        </authorList>
    </citation>
    <scope>NUCLEOTIDE SEQUENCE [LARGE SCALE GENOMIC DNA]</scope>
    <source>
        <strain evidence="4">CGMCC 4.3516</strain>
    </source>
</reference>
<dbReference type="Proteomes" id="UP000198949">
    <property type="component" value="Unassembled WGS sequence"/>
</dbReference>
<protein>
    <recommendedName>
        <fullName evidence="2">CBU-0592-like domain-containing protein</fullName>
    </recommendedName>
</protein>
<feature type="transmembrane region" description="Helical" evidence="1">
    <location>
        <begin position="6"/>
        <end position="24"/>
    </location>
</feature>
<feature type="transmembrane region" description="Helical" evidence="1">
    <location>
        <begin position="36"/>
        <end position="54"/>
    </location>
</feature>
<evidence type="ECO:0000256" key="1">
    <source>
        <dbReference type="SAM" id="Phobius"/>
    </source>
</evidence>
<keyword evidence="1" id="KW-0472">Membrane</keyword>
<evidence type="ECO:0000259" key="2">
    <source>
        <dbReference type="Pfam" id="PF26604"/>
    </source>
</evidence>
<feature type="domain" description="CBU-0592-like" evidence="2">
    <location>
        <begin position="10"/>
        <end position="77"/>
    </location>
</feature>
<name>A0A1G6R9X2_9ACTN</name>
<keyword evidence="4" id="KW-1185">Reference proteome</keyword>
<proteinExistence type="predicted"/>